<evidence type="ECO:0000313" key="3">
    <source>
        <dbReference type="Proteomes" id="UP000483362"/>
    </source>
</evidence>
<dbReference type="InterPro" id="IPR025665">
    <property type="entry name" value="Beta-barrel_OMP_2"/>
</dbReference>
<sequence length="181" mass="19814">MSAANAQVEFGAKVGFDLTNYWGEDVSHTLQPNYQAGLVMEYHAAPKFSVAPEVVFAAQGGKSDNLTFHANYVNVPVMLKYYVAPAFSIDFGPQVGFNVYSKVTPKDQDALDLGDMTNTVDFGLGLGATYNLTNNAFIQARYTMGLTKVYKDQSVDVMGYKLTTDNKAKNGNIQISFGMKF</sequence>
<reference evidence="2 3" key="1">
    <citation type="submission" date="2019-08" db="EMBL/GenBank/DDBJ databases">
        <title>In-depth cultivation of the pig gut microbiome towards novel bacterial diversity and tailored functional studies.</title>
        <authorList>
            <person name="Wylensek D."/>
            <person name="Hitch T.C.A."/>
            <person name="Clavel T."/>
        </authorList>
    </citation>
    <scope>NUCLEOTIDE SEQUENCE [LARGE SCALE GENOMIC DNA]</scope>
    <source>
        <strain evidence="2 3">Oil-RF-744-WCA-WT-10</strain>
    </source>
</reference>
<dbReference type="EMBL" id="VULT01000015">
    <property type="protein sequence ID" value="MSS18094.1"/>
    <property type="molecule type" value="Genomic_DNA"/>
</dbReference>
<organism evidence="2 3">
    <name type="scientific">Sodaliphilus pleomorphus</name>
    <dbReference type="NCBI Taxonomy" id="2606626"/>
    <lineage>
        <taxon>Bacteria</taxon>
        <taxon>Pseudomonadati</taxon>
        <taxon>Bacteroidota</taxon>
        <taxon>Bacteroidia</taxon>
        <taxon>Bacteroidales</taxon>
        <taxon>Muribaculaceae</taxon>
        <taxon>Sodaliphilus</taxon>
    </lineage>
</organism>
<name>A0A6L5XFA2_9BACT</name>
<gene>
    <name evidence="2" type="ORF">FYJ29_10050</name>
</gene>
<dbReference type="AlphaFoldDB" id="A0A6L5XFA2"/>
<evidence type="ECO:0000313" key="2">
    <source>
        <dbReference type="EMBL" id="MSS18094.1"/>
    </source>
</evidence>
<keyword evidence="3" id="KW-1185">Reference proteome</keyword>
<proteinExistence type="predicted"/>
<dbReference type="InterPro" id="IPR011250">
    <property type="entry name" value="OMP/PagP_B-barrel"/>
</dbReference>
<dbReference type="Proteomes" id="UP000483362">
    <property type="component" value="Unassembled WGS sequence"/>
</dbReference>
<comment type="caution">
    <text evidence="2">The sequence shown here is derived from an EMBL/GenBank/DDBJ whole genome shotgun (WGS) entry which is preliminary data.</text>
</comment>
<dbReference type="Gene3D" id="2.40.160.20">
    <property type="match status" value="1"/>
</dbReference>
<protein>
    <submittedName>
        <fullName evidence="2">PorT family protein</fullName>
    </submittedName>
</protein>
<dbReference type="Pfam" id="PF13568">
    <property type="entry name" value="OMP_b-brl_2"/>
    <property type="match status" value="1"/>
</dbReference>
<feature type="domain" description="Outer membrane protein beta-barrel" evidence="1">
    <location>
        <begin position="7"/>
        <end position="149"/>
    </location>
</feature>
<dbReference type="SUPFAM" id="SSF56925">
    <property type="entry name" value="OMPA-like"/>
    <property type="match status" value="1"/>
</dbReference>
<accession>A0A6L5XFA2</accession>
<evidence type="ECO:0000259" key="1">
    <source>
        <dbReference type="Pfam" id="PF13568"/>
    </source>
</evidence>